<dbReference type="GO" id="GO:0004672">
    <property type="term" value="F:protein kinase activity"/>
    <property type="evidence" value="ECO:0007669"/>
    <property type="project" value="InterPro"/>
</dbReference>
<dbReference type="Gene3D" id="3.20.20.450">
    <property type="entry name" value="EAL domain"/>
    <property type="match status" value="1"/>
</dbReference>
<evidence type="ECO:0000256" key="1">
    <source>
        <dbReference type="ARBA" id="ARBA00004167"/>
    </source>
</evidence>
<proteinExistence type="predicted"/>
<dbReference type="SUPFAM" id="SSF48452">
    <property type="entry name" value="TPR-like"/>
    <property type="match status" value="1"/>
</dbReference>
<dbReference type="NCBIfam" id="TIGR00254">
    <property type="entry name" value="GGDEF"/>
    <property type="match status" value="1"/>
</dbReference>
<accession>A0A316TM60</accession>
<dbReference type="NCBIfam" id="TIGR00229">
    <property type="entry name" value="sensory_box"/>
    <property type="match status" value="1"/>
</dbReference>
<dbReference type="PROSITE" id="PS50113">
    <property type="entry name" value="PAC"/>
    <property type="match status" value="1"/>
</dbReference>
<dbReference type="SMART" id="SM00220">
    <property type="entry name" value="S_TKc"/>
    <property type="match status" value="1"/>
</dbReference>
<dbReference type="InterPro" id="IPR000014">
    <property type="entry name" value="PAS"/>
</dbReference>
<dbReference type="CDD" id="cd01949">
    <property type="entry name" value="GGDEF"/>
    <property type="match status" value="1"/>
</dbReference>
<dbReference type="Gene3D" id="3.30.450.40">
    <property type="match status" value="1"/>
</dbReference>
<dbReference type="InterPro" id="IPR008271">
    <property type="entry name" value="Ser/Thr_kinase_AS"/>
</dbReference>
<dbReference type="InterPro" id="IPR013656">
    <property type="entry name" value="PAS_4"/>
</dbReference>
<dbReference type="Gene3D" id="1.25.40.10">
    <property type="entry name" value="Tetratricopeptide repeat domain"/>
    <property type="match status" value="2"/>
</dbReference>
<dbReference type="CDD" id="cd01948">
    <property type="entry name" value="EAL"/>
    <property type="match status" value="1"/>
</dbReference>
<feature type="domain" description="GGDEF" evidence="6">
    <location>
        <begin position="1543"/>
        <end position="1675"/>
    </location>
</feature>
<sequence length="1933" mass="209653">MESGMFAGRFLLGPVLKRGNGVDTYRARDTRSGLDVVVKSIDAQVVHAAARLRFEHETAVLRQLTGSGLAELHASGEVDNRLYLVQQHVPGQTLEALLQVGRLSVDDVLRIGIDIARALSVAHEAGIVHRDVKPANIIVEGADPVTAVTLIDFGFARSAHLDESVREDLVGTVRYLAPEAAGLLSATPDERSDLYSVGILLFECLAGSPPFAGPGVSDLLRQHLSTPAPAVGDLRPDVPRVLDAILQRLLRKDPVDRYQSAAALAYDLETLRSTLATGDPDPRFTIGRVDHRQHLTDPAFVGRDAELASLQALLAEIRDGGSGLVLLDAESGGGKSRLLAELASQAVSLGVTVLHGQGIRDGVQLPFTLVQGVARDLAGRDDAELLRAGLRDRLGEAARVTAHVLPPLRPLLDVEVDDTGLEAFGPDAFGEERSLAALRQFLASISTPESPVLLVLDDCQWADALTVRLLAEAFGDDADLPAHLGIVAAFRSEEVEPGAPLRTIGAAKALHLGRLSDEAMRLLAESMAGPLPEKALATMTRLADGSPFMGAAVLRGLVECGALTASEHGWLVDDAALAEVQTERRSAAVLVRRLDLLPDGVRRALSVGAVLGKEFDIVQAVELAGQSESAATILEESLRRRLLWVDNRSGRCTFFHDRIREALLDRLDVDTRERLHSQIADALLEGDVDDAGVFDVAYHLDAAHRNADALPYALRAAELARAQYGLDSALAHYRMAERGVAEGDHATRATIATGMGDVLILRGAYAEAKAALVDAKALVTDRVEKASLEEKLGGLAFKQGDLSTAREHLHGAMTQLGRRVPTRTPVVVVWLLWEFLVQAVHSRLPRLTTGRRSPEGRDEDFLAMRIYSRLAYVYWFSSGKFTCAWSHFRGLNLAERYPPSDELGQACSEHAPVMTMLPWYERALRYARRSLEIRRTRNDPWGQGQSHGFAGVSLYAASRFDEGADACREAIRLLKSTGDQWEVNTASWNLALCHYRKGELPAAIEVARATYDSAMAIGDETSAGVALSVWTRASGGRVDPALIDAELARGSSDVSTTAELRLAAAVCALHAGDHERAADEAAQAAAKVREGGLRQEYAAPIASWNATIARLAVEAASVYDAAGRARLLRACAAHVRRARVWAFSYRNNLPHALREAGLLASLKGREHRAVRLLERSMAVAGEQGAQYELALSKQAWATVMVARGEPEELLEEATAALAAFELALEPLRADDDSDASVSLFDRFTTLLGVGREIAAAPSTVALEGVIRRAALTLLRGERCHIISVEDIRNDNLVTVSGERADAISHTLLTRAIEAGAPIVAGDLSVDGSESMLLSEIRSVLVAPITVDGKALWCFYLTHSQLGELFGEEEIQLASFIATLAGAAYEHLEGTEARFRAIGQNSSDVLTLVDRDGTVTYQSSAASRVFALPAVGLVGRPILEWVHPGDRALFDEALARAVRENQCRVECRLMQSDGSFRYTETSVTDLLDDPAVEALVLNTHDVTERRRLEDELRERALSDELTGLANRVLFLERTRHALTRREAHPLVVCFLDLDDFKAVNDAHGHGAGDQLLRNIGARLLDNVRPGDTVARFGGDEFAILLEDTDLDAAVPVVERLLEAISVPVDLGDVEVVSHASIGLAESASWHPDTETLLAEADAAMYAAKAKGSNTFQVFRPEMRVAAQSRSRVRTDLDLALVQEEFWLHYQPIVDLQTNQRLGVEALIRWLHPGRGLLNPADFIDHAETSGQIGPIGEWALRTACDATSTLPDDVYTSVNISARQLRLPNLADVVAQALDASGLPAKRLVLEITETATVSDMTGAIARLWELKSLGVQIALDDFGTGYSPLTHLRTFPVDILKIDRSFVRNVVHGYEDRAIVRGVIDIAHRLGLRTVAEGIEKPRQLEIMRDLGCDSGQGYLWTRPVPLEHLYAERGVS</sequence>
<evidence type="ECO:0000259" key="6">
    <source>
        <dbReference type="PROSITE" id="PS50887"/>
    </source>
</evidence>
<dbReference type="Proteomes" id="UP000245507">
    <property type="component" value="Unassembled WGS sequence"/>
</dbReference>
<dbReference type="SMART" id="SM00267">
    <property type="entry name" value="GGDEF"/>
    <property type="match status" value="1"/>
</dbReference>
<dbReference type="SUPFAM" id="SSF55781">
    <property type="entry name" value="GAF domain-like"/>
    <property type="match status" value="1"/>
</dbReference>
<dbReference type="InterPro" id="IPR029016">
    <property type="entry name" value="GAF-like_dom_sf"/>
</dbReference>
<comment type="subcellular location">
    <subcellularLocation>
        <location evidence="1">Membrane</location>
        <topology evidence="1">Single-pass membrane protein</topology>
    </subcellularLocation>
</comment>
<dbReference type="Gene3D" id="3.30.70.270">
    <property type="match status" value="1"/>
</dbReference>
<evidence type="ECO:0000259" key="4">
    <source>
        <dbReference type="PROSITE" id="PS50113"/>
    </source>
</evidence>
<dbReference type="Gene3D" id="3.30.450.20">
    <property type="entry name" value="PAS domain"/>
    <property type="match status" value="1"/>
</dbReference>
<dbReference type="Pfam" id="PF08448">
    <property type="entry name" value="PAS_4"/>
    <property type="match status" value="1"/>
</dbReference>
<dbReference type="GO" id="GO:0016020">
    <property type="term" value="C:membrane"/>
    <property type="evidence" value="ECO:0007669"/>
    <property type="project" value="UniProtKB-SubCell"/>
</dbReference>
<dbReference type="SMART" id="SM00052">
    <property type="entry name" value="EAL"/>
    <property type="match status" value="1"/>
</dbReference>
<evidence type="ECO:0000313" key="7">
    <source>
        <dbReference type="EMBL" id="PWN03402.1"/>
    </source>
</evidence>
<evidence type="ECO:0000313" key="8">
    <source>
        <dbReference type="Proteomes" id="UP000245507"/>
    </source>
</evidence>
<gene>
    <name evidence="7" type="ORF">DJ010_09895</name>
</gene>
<dbReference type="InterPro" id="IPR029787">
    <property type="entry name" value="Nucleotide_cyclase"/>
</dbReference>
<dbReference type="InterPro" id="IPR035965">
    <property type="entry name" value="PAS-like_dom_sf"/>
</dbReference>
<dbReference type="InterPro" id="IPR000160">
    <property type="entry name" value="GGDEF_dom"/>
</dbReference>
<dbReference type="Pfam" id="PF00563">
    <property type="entry name" value="EAL"/>
    <property type="match status" value="1"/>
</dbReference>
<dbReference type="PANTHER" id="PTHR44757:SF2">
    <property type="entry name" value="BIOFILM ARCHITECTURE MAINTENANCE PROTEIN MBAA"/>
    <property type="match status" value="1"/>
</dbReference>
<dbReference type="SUPFAM" id="SSF55073">
    <property type="entry name" value="Nucleotide cyclase"/>
    <property type="match status" value="1"/>
</dbReference>
<dbReference type="SUPFAM" id="SSF52540">
    <property type="entry name" value="P-loop containing nucleoside triphosphate hydrolases"/>
    <property type="match status" value="1"/>
</dbReference>
<dbReference type="Pfam" id="PF00990">
    <property type="entry name" value="GGDEF"/>
    <property type="match status" value="1"/>
</dbReference>
<feature type="domain" description="Protein kinase" evidence="2">
    <location>
        <begin position="10"/>
        <end position="271"/>
    </location>
</feature>
<dbReference type="CDD" id="cd14014">
    <property type="entry name" value="STKc_PknB_like"/>
    <property type="match status" value="1"/>
</dbReference>
<dbReference type="InterPro" id="IPR001633">
    <property type="entry name" value="EAL_dom"/>
</dbReference>
<reference evidence="7 8" key="1">
    <citation type="submission" date="2018-05" db="EMBL/GenBank/DDBJ databases">
        <title>Nocardioides silvaticus genome.</title>
        <authorList>
            <person name="Li C."/>
            <person name="Wang G."/>
        </authorList>
    </citation>
    <scope>NUCLEOTIDE SEQUENCE [LARGE SCALE GENOMIC DNA]</scope>
    <source>
        <strain evidence="7 8">CCTCC AB 2018079</strain>
    </source>
</reference>
<dbReference type="InterPro" id="IPR027417">
    <property type="entry name" value="P-loop_NTPase"/>
</dbReference>
<dbReference type="PROSITE" id="PS50011">
    <property type="entry name" value="PROTEIN_KINASE_DOM"/>
    <property type="match status" value="1"/>
</dbReference>
<dbReference type="Pfam" id="PF13191">
    <property type="entry name" value="AAA_16"/>
    <property type="match status" value="1"/>
</dbReference>
<dbReference type="CDD" id="cd00130">
    <property type="entry name" value="PAS"/>
    <property type="match status" value="1"/>
</dbReference>
<dbReference type="GO" id="GO:0009882">
    <property type="term" value="F:blue light photoreceptor activity"/>
    <property type="evidence" value="ECO:0007669"/>
    <property type="project" value="UniProtKB-ARBA"/>
</dbReference>
<feature type="domain" description="PAS" evidence="3">
    <location>
        <begin position="1390"/>
        <end position="1460"/>
    </location>
</feature>
<dbReference type="Pfam" id="PF00069">
    <property type="entry name" value="Pkinase"/>
    <property type="match status" value="1"/>
</dbReference>
<organism evidence="7 8">
    <name type="scientific">Nocardioides silvaticus</name>
    <dbReference type="NCBI Taxonomy" id="2201891"/>
    <lineage>
        <taxon>Bacteria</taxon>
        <taxon>Bacillati</taxon>
        <taxon>Actinomycetota</taxon>
        <taxon>Actinomycetes</taxon>
        <taxon>Propionibacteriales</taxon>
        <taxon>Nocardioidaceae</taxon>
        <taxon>Nocardioides</taxon>
    </lineage>
</organism>
<dbReference type="PROSITE" id="PS50887">
    <property type="entry name" value="GGDEF"/>
    <property type="match status" value="1"/>
</dbReference>
<dbReference type="PROSITE" id="PS50883">
    <property type="entry name" value="EAL"/>
    <property type="match status" value="1"/>
</dbReference>
<dbReference type="PROSITE" id="PS50112">
    <property type="entry name" value="PAS"/>
    <property type="match status" value="1"/>
</dbReference>
<dbReference type="EMBL" id="QGDD01000003">
    <property type="protein sequence ID" value="PWN03402.1"/>
    <property type="molecule type" value="Genomic_DNA"/>
</dbReference>
<keyword evidence="8" id="KW-1185">Reference proteome</keyword>
<feature type="domain" description="EAL" evidence="5">
    <location>
        <begin position="1684"/>
        <end position="1933"/>
    </location>
</feature>
<dbReference type="GO" id="GO:0005524">
    <property type="term" value="F:ATP binding"/>
    <property type="evidence" value="ECO:0007669"/>
    <property type="project" value="InterPro"/>
</dbReference>
<dbReference type="SUPFAM" id="SSF55785">
    <property type="entry name" value="PYP-like sensor domain (PAS domain)"/>
    <property type="match status" value="1"/>
</dbReference>
<dbReference type="SMART" id="SM00091">
    <property type="entry name" value="PAS"/>
    <property type="match status" value="1"/>
</dbReference>
<keyword evidence="7" id="KW-0418">Kinase</keyword>
<protein>
    <submittedName>
        <fullName evidence="7">Protein kinase</fullName>
    </submittedName>
</protein>
<dbReference type="SUPFAM" id="SSF141868">
    <property type="entry name" value="EAL domain-like"/>
    <property type="match status" value="1"/>
</dbReference>
<dbReference type="SUPFAM" id="SSF56112">
    <property type="entry name" value="Protein kinase-like (PK-like)"/>
    <property type="match status" value="1"/>
</dbReference>
<dbReference type="InterPro" id="IPR043128">
    <property type="entry name" value="Rev_trsase/Diguanyl_cyclase"/>
</dbReference>
<dbReference type="InterPro" id="IPR011009">
    <property type="entry name" value="Kinase-like_dom_sf"/>
</dbReference>
<comment type="caution">
    <text evidence="7">The sequence shown here is derived from an EMBL/GenBank/DDBJ whole genome shotgun (WGS) entry which is preliminary data.</text>
</comment>
<name>A0A316TM60_9ACTN</name>
<dbReference type="InterPro" id="IPR052155">
    <property type="entry name" value="Biofilm_reg_signaling"/>
</dbReference>
<evidence type="ECO:0000259" key="2">
    <source>
        <dbReference type="PROSITE" id="PS50011"/>
    </source>
</evidence>
<dbReference type="Gene3D" id="1.10.510.10">
    <property type="entry name" value="Transferase(Phosphotransferase) domain 1"/>
    <property type="match status" value="1"/>
</dbReference>
<dbReference type="InterPro" id="IPR035919">
    <property type="entry name" value="EAL_sf"/>
</dbReference>
<dbReference type="InterPro" id="IPR011990">
    <property type="entry name" value="TPR-like_helical_dom_sf"/>
</dbReference>
<dbReference type="PROSITE" id="PS00108">
    <property type="entry name" value="PROTEIN_KINASE_ST"/>
    <property type="match status" value="1"/>
</dbReference>
<dbReference type="InterPro" id="IPR041664">
    <property type="entry name" value="AAA_16"/>
</dbReference>
<evidence type="ECO:0000259" key="5">
    <source>
        <dbReference type="PROSITE" id="PS50883"/>
    </source>
</evidence>
<dbReference type="PANTHER" id="PTHR44757">
    <property type="entry name" value="DIGUANYLATE CYCLASE DGCP"/>
    <property type="match status" value="1"/>
</dbReference>
<dbReference type="InterPro" id="IPR000700">
    <property type="entry name" value="PAS-assoc_C"/>
</dbReference>
<feature type="domain" description="PAC" evidence="4">
    <location>
        <begin position="1462"/>
        <end position="1513"/>
    </location>
</feature>
<dbReference type="InterPro" id="IPR000719">
    <property type="entry name" value="Prot_kinase_dom"/>
</dbReference>
<dbReference type="FunFam" id="3.30.70.270:FF:000001">
    <property type="entry name" value="Diguanylate cyclase domain protein"/>
    <property type="match status" value="1"/>
</dbReference>
<keyword evidence="7" id="KW-0808">Transferase</keyword>
<evidence type="ECO:0000259" key="3">
    <source>
        <dbReference type="PROSITE" id="PS50112"/>
    </source>
</evidence>